<accession>A0A0L9UYJ6</accession>
<sequence length="123" mass="13713">MIKKLQDDYSPKGQTLFAIFGWKIGEQEDIPNLPKTWRRLPSSGRPLELVIHLPKSSSTITYATALSFFISAAISEFNVCTAFPFFTPAAISGFNLPLHSILPSSWNNFIKWYSKPGSASRSS</sequence>
<name>A0A0L9UYJ6_PHAAN</name>
<dbReference type="Gramene" id="KOM47614">
    <property type="protein sequence ID" value="KOM47614"/>
    <property type="gene ID" value="LR48_Vigan07g131800"/>
</dbReference>
<reference evidence="2" key="1">
    <citation type="journal article" date="2015" name="Proc. Natl. Acad. Sci. U.S.A.">
        <title>Genome sequencing of adzuki bean (Vigna angularis) provides insight into high starch and low fat accumulation and domestication.</title>
        <authorList>
            <person name="Yang K."/>
            <person name="Tian Z."/>
            <person name="Chen C."/>
            <person name="Luo L."/>
            <person name="Zhao B."/>
            <person name="Wang Z."/>
            <person name="Yu L."/>
            <person name="Li Y."/>
            <person name="Sun Y."/>
            <person name="Li W."/>
            <person name="Chen Y."/>
            <person name="Li Y."/>
            <person name="Zhang Y."/>
            <person name="Ai D."/>
            <person name="Zhao J."/>
            <person name="Shang C."/>
            <person name="Ma Y."/>
            <person name="Wu B."/>
            <person name="Wang M."/>
            <person name="Gao L."/>
            <person name="Sun D."/>
            <person name="Zhang P."/>
            <person name="Guo F."/>
            <person name="Wang W."/>
            <person name="Li Y."/>
            <person name="Wang J."/>
            <person name="Varshney R.K."/>
            <person name="Wang J."/>
            <person name="Ling H.Q."/>
            <person name="Wan P."/>
        </authorList>
    </citation>
    <scope>NUCLEOTIDE SEQUENCE</scope>
    <source>
        <strain evidence="2">cv. Jingnong 6</strain>
    </source>
</reference>
<evidence type="ECO:0000313" key="1">
    <source>
        <dbReference type="EMBL" id="KOM47614.1"/>
    </source>
</evidence>
<dbReference type="EMBL" id="CM003377">
    <property type="protein sequence ID" value="KOM47614.1"/>
    <property type="molecule type" value="Genomic_DNA"/>
</dbReference>
<organism evidence="1 2">
    <name type="scientific">Phaseolus angularis</name>
    <name type="common">Azuki bean</name>
    <name type="synonym">Vigna angularis</name>
    <dbReference type="NCBI Taxonomy" id="3914"/>
    <lineage>
        <taxon>Eukaryota</taxon>
        <taxon>Viridiplantae</taxon>
        <taxon>Streptophyta</taxon>
        <taxon>Embryophyta</taxon>
        <taxon>Tracheophyta</taxon>
        <taxon>Spermatophyta</taxon>
        <taxon>Magnoliopsida</taxon>
        <taxon>eudicotyledons</taxon>
        <taxon>Gunneridae</taxon>
        <taxon>Pentapetalae</taxon>
        <taxon>rosids</taxon>
        <taxon>fabids</taxon>
        <taxon>Fabales</taxon>
        <taxon>Fabaceae</taxon>
        <taxon>Papilionoideae</taxon>
        <taxon>50 kb inversion clade</taxon>
        <taxon>NPAAA clade</taxon>
        <taxon>indigoferoid/millettioid clade</taxon>
        <taxon>Phaseoleae</taxon>
        <taxon>Vigna</taxon>
    </lineage>
</organism>
<gene>
    <name evidence="1" type="ORF">LR48_Vigan07g131800</name>
</gene>
<dbReference type="AlphaFoldDB" id="A0A0L9UYJ6"/>
<proteinExistence type="predicted"/>
<protein>
    <submittedName>
        <fullName evidence="1">Uncharacterized protein</fullName>
    </submittedName>
</protein>
<dbReference type="Proteomes" id="UP000053144">
    <property type="component" value="Chromosome 7"/>
</dbReference>
<evidence type="ECO:0000313" key="2">
    <source>
        <dbReference type="Proteomes" id="UP000053144"/>
    </source>
</evidence>